<name>A0A1L9QNC2_9CYAN</name>
<organism evidence="2 3">
    <name type="scientific">Roseofilum reptotaenium AO1-A</name>
    <dbReference type="NCBI Taxonomy" id="1925591"/>
    <lineage>
        <taxon>Bacteria</taxon>
        <taxon>Bacillati</taxon>
        <taxon>Cyanobacteriota</taxon>
        <taxon>Cyanophyceae</taxon>
        <taxon>Desertifilales</taxon>
        <taxon>Desertifilaceae</taxon>
        <taxon>Roseofilum</taxon>
    </lineage>
</organism>
<sequence>MKNHSVAAIVYGRTYSEDFRLLFAPEDFSNRDRKIAQQYINASLQSPELLHDRAYRWSAFKLDRHIIFGVSCFAYDISRALAPEPSNTFKLGKPQSFAMTHDAAGRSVQVFVGLAKHSHGDPVIPIRDPALYGELYDNYVSHRWWDSSSNWRRVESTQYSPKTNYLSQGSAASQKVGEWQRKVSALLYEIPKDSQLGTVVIPRQASDPVIWNMFFSTGICQSLCINFPRELVDSKLFGHTKFECVVTSELDEQGVPYYVERYSQQPTVQEVEFNKEKYSDPASQYGKTSGDYQNTRWEGRTDNASREDSQEYSRNQRSKKAKGSKSPSGALKLVKKVLGDLLEFVDDLSTESEATNGDGSDRSSNIDTERKSAISQEKRRNTDSDVRKMFEDLHNNSFLEDKKEK</sequence>
<dbReference type="STRING" id="1925591.BI308_18055"/>
<dbReference type="EMBL" id="MLAW01000036">
    <property type="protein sequence ID" value="OJJ24171.1"/>
    <property type="molecule type" value="Genomic_DNA"/>
</dbReference>
<proteinExistence type="predicted"/>
<evidence type="ECO:0000256" key="1">
    <source>
        <dbReference type="SAM" id="MobiDB-lite"/>
    </source>
</evidence>
<feature type="region of interest" description="Disordered" evidence="1">
    <location>
        <begin position="276"/>
        <end position="328"/>
    </location>
</feature>
<feature type="compositionally biased region" description="Polar residues" evidence="1">
    <location>
        <begin position="281"/>
        <end position="296"/>
    </location>
</feature>
<keyword evidence="3" id="KW-1185">Reference proteome</keyword>
<evidence type="ECO:0000313" key="2">
    <source>
        <dbReference type="EMBL" id="OJJ24171.1"/>
    </source>
</evidence>
<dbReference type="Proteomes" id="UP000183940">
    <property type="component" value="Unassembled WGS sequence"/>
</dbReference>
<feature type="compositionally biased region" description="Basic and acidic residues" evidence="1">
    <location>
        <begin position="367"/>
        <end position="405"/>
    </location>
</feature>
<reference evidence="2" key="1">
    <citation type="submission" date="2016-10" db="EMBL/GenBank/DDBJ databases">
        <title>CRISPR-Cas defence system in Roseofilum reptotaenium: evidence of a bacteriophage-cyanobacterium arms race in the coral black band disease.</title>
        <authorList>
            <person name="Buerger P."/>
            <person name="Wood-Charlson E.M."/>
            <person name="Weynberg K.D."/>
            <person name="Willis B."/>
            <person name="Van Oppen M.J."/>
        </authorList>
    </citation>
    <scope>NUCLEOTIDE SEQUENCE [LARGE SCALE GENOMIC DNA]</scope>
    <source>
        <strain evidence="2">AO1-A</strain>
    </source>
</reference>
<evidence type="ECO:0000313" key="3">
    <source>
        <dbReference type="Proteomes" id="UP000183940"/>
    </source>
</evidence>
<feature type="region of interest" description="Disordered" evidence="1">
    <location>
        <begin position="351"/>
        <end position="405"/>
    </location>
</feature>
<feature type="compositionally biased region" description="Polar residues" evidence="1">
    <location>
        <begin position="351"/>
        <end position="366"/>
    </location>
</feature>
<comment type="caution">
    <text evidence="2">The sequence shown here is derived from an EMBL/GenBank/DDBJ whole genome shotgun (WGS) entry which is preliminary data.</text>
</comment>
<accession>A0A1L9QNC2</accession>
<feature type="compositionally biased region" description="Basic and acidic residues" evidence="1">
    <location>
        <begin position="297"/>
        <end position="311"/>
    </location>
</feature>
<protein>
    <submittedName>
        <fullName evidence="2">Uncharacterized protein</fullName>
    </submittedName>
</protein>
<dbReference type="AlphaFoldDB" id="A0A1L9QNC2"/>
<gene>
    <name evidence="2" type="ORF">BI308_18055</name>
</gene>